<feature type="compositionally biased region" description="Polar residues" evidence="2">
    <location>
        <begin position="102"/>
        <end position="120"/>
    </location>
</feature>
<dbReference type="Pfam" id="PF00621">
    <property type="entry name" value="RhoGEF"/>
    <property type="match status" value="1"/>
</dbReference>
<evidence type="ECO:0000259" key="3">
    <source>
        <dbReference type="PROSITE" id="PS50010"/>
    </source>
</evidence>
<proteinExistence type="predicted"/>
<dbReference type="InterPro" id="IPR039919">
    <property type="entry name" value="ARHGEF10/ARHGEF17"/>
</dbReference>
<keyword evidence="1" id="KW-0344">Guanine-nucleotide releasing factor</keyword>
<accession>A0ABQ9H4S7</accession>
<evidence type="ECO:0000313" key="4">
    <source>
        <dbReference type="EMBL" id="KAJ8879250.1"/>
    </source>
</evidence>
<name>A0ABQ9H4S7_9NEOP</name>
<dbReference type="PROSITE" id="PS50010">
    <property type="entry name" value="DH_2"/>
    <property type="match status" value="1"/>
</dbReference>
<dbReference type="SMART" id="SM00325">
    <property type="entry name" value="RhoGEF"/>
    <property type="match status" value="1"/>
</dbReference>
<dbReference type="EMBL" id="JARBHB010000007">
    <property type="protein sequence ID" value="KAJ8879250.1"/>
    <property type="molecule type" value="Genomic_DNA"/>
</dbReference>
<sequence length="379" mass="41921">MIVEMGLQEREREAKGNIGCKARYQQVQSETGLASGLSVEGDAGGRAGADWQAGSVEAKAAAMWWPYQWPFDGVLLVYDADEPRARAGSWDDAGHQRRLDPQQRTVSSEESWYSGSDNDLSSGDESEKSTTSSTKSNGQLRSTLHKARTLCDKWRGGRQPPEPPPSSQVDAGAQGRLSRWFSIRRGSVSQYDVDGGDRTNITGKMPLLPEVEEETAAGFANISCALQRRQVPPSLPPAPANLSPQQLKRRHIVAAIVHSENSYVATLQRLVNDYKKPLEESNPPILNGSKISTLFHRLPEILQCHTLFRIALTESIRNWDHDEKIGDVFVASFSKSIVLDIYSGFINNFSVAMDLAKQEAKRKSALADFLKVLSHFQLV</sequence>
<dbReference type="PANTHER" id="PTHR12877">
    <property type="entry name" value="RHO GUANINE NUCLEOTIDE EXCHANGE FACTOR"/>
    <property type="match status" value="1"/>
</dbReference>
<dbReference type="Gene3D" id="1.20.900.10">
    <property type="entry name" value="Dbl homology (DH) domain"/>
    <property type="match status" value="1"/>
</dbReference>
<protein>
    <recommendedName>
        <fullName evidence="3">DH domain-containing protein</fullName>
    </recommendedName>
</protein>
<evidence type="ECO:0000313" key="5">
    <source>
        <dbReference type="Proteomes" id="UP001159363"/>
    </source>
</evidence>
<keyword evidence="5" id="KW-1185">Reference proteome</keyword>
<gene>
    <name evidence="4" type="ORF">PR048_019856</name>
</gene>
<dbReference type="InterPro" id="IPR000219">
    <property type="entry name" value="DH_dom"/>
</dbReference>
<dbReference type="Proteomes" id="UP001159363">
    <property type="component" value="Chromosome 6"/>
</dbReference>
<dbReference type="InterPro" id="IPR035899">
    <property type="entry name" value="DBL_dom_sf"/>
</dbReference>
<dbReference type="PANTHER" id="PTHR12877:SF7">
    <property type="entry name" value="RHO GUANINE NUCLEOTIDE EXCHANGE FACTOR 10-LIKE PROTEIN"/>
    <property type="match status" value="1"/>
</dbReference>
<feature type="region of interest" description="Disordered" evidence="2">
    <location>
        <begin position="86"/>
        <end position="174"/>
    </location>
</feature>
<reference evidence="4 5" key="1">
    <citation type="submission" date="2023-02" db="EMBL/GenBank/DDBJ databases">
        <title>LHISI_Scaffold_Assembly.</title>
        <authorList>
            <person name="Stuart O.P."/>
            <person name="Cleave R."/>
            <person name="Magrath M.J.L."/>
            <person name="Mikheyev A.S."/>
        </authorList>
    </citation>
    <scope>NUCLEOTIDE SEQUENCE [LARGE SCALE GENOMIC DNA]</scope>
    <source>
        <strain evidence="4">Daus_M_001</strain>
        <tissue evidence="4">Leg muscle</tissue>
    </source>
</reference>
<organism evidence="4 5">
    <name type="scientific">Dryococelus australis</name>
    <dbReference type="NCBI Taxonomy" id="614101"/>
    <lineage>
        <taxon>Eukaryota</taxon>
        <taxon>Metazoa</taxon>
        <taxon>Ecdysozoa</taxon>
        <taxon>Arthropoda</taxon>
        <taxon>Hexapoda</taxon>
        <taxon>Insecta</taxon>
        <taxon>Pterygota</taxon>
        <taxon>Neoptera</taxon>
        <taxon>Polyneoptera</taxon>
        <taxon>Phasmatodea</taxon>
        <taxon>Verophasmatodea</taxon>
        <taxon>Anareolatae</taxon>
        <taxon>Phasmatidae</taxon>
        <taxon>Eurycanthinae</taxon>
        <taxon>Dryococelus</taxon>
    </lineage>
</organism>
<feature type="domain" description="DH" evidence="3">
    <location>
        <begin position="248"/>
        <end position="379"/>
    </location>
</feature>
<comment type="caution">
    <text evidence="4">The sequence shown here is derived from an EMBL/GenBank/DDBJ whole genome shotgun (WGS) entry which is preliminary data.</text>
</comment>
<dbReference type="SUPFAM" id="SSF48065">
    <property type="entry name" value="DBL homology domain (DH-domain)"/>
    <property type="match status" value="1"/>
</dbReference>
<evidence type="ECO:0000256" key="2">
    <source>
        <dbReference type="SAM" id="MobiDB-lite"/>
    </source>
</evidence>
<evidence type="ECO:0000256" key="1">
    <source>
        <dbReference type="ARBA" id="ARBA00022658"/>
    </source>
</evidence>
<feature type="compositionally biased region" description="Basic and acidic residues" evidence="2">
    <location>
        <begin position="92"/>
        <end position="101"/>
    </location>
</feature>